<proteinExistence type="predicted"/>
<evidence type="ECO:0000313" key="1">
    <source>
        <dbReference type="EMBL" id="CAI9970273.1"/>
    </source>
</evidence>
<organism evidence="1">
    <name type="scientific">Hexamita inflata</name>
    <dbReference type="NCBI Taxonomy" id="28002"/>
    <lineage>
        <taxon>Eukaryota</taxon>
        <taxon>Metamonada</taxon>
        <taxon>Diplomonadida</taxon>
        <taxon>Hexamitidae</taxon>
        <taxon>Hexamitinae</taxon>
        <taxon>Hexamita</taxon>
    </lineage>
</organism>
<dbReference type="EMBL" id="CATOUU010001068">
    <property type="protein sequence ID" value="CAI9970273.1"/>
    <property type="molecule type" value="Genomic_DNA"/>
</dbReference>
<keyword evidence="3" id="KW-1185">Reference proteome</keyword>
<dbReference type="AlphaFoldDB" id="A0AA86VLM7"/>
<comment type="caution">
    <text evidence="1">The sequence shown here is derived from an EMBL/GenBank/DDBJ whole genome shotgun (WGS) entry which is preliminary data.</text>
</comment>
<evidence type="ECO:0000313" key="3">
    <source>
        <dbReference type="Proteomes" id="UP001642409"/>
    </source>
</evidence>
<accession>A0AA86VLM7</accession>
<sequence length="147" mass="16073">MTIACIKAVFSDLTIQISIMAKTVVYDEIMVGGLVAKQYSLNWAVQNTVFINLNLNRGKYIGSICGYSSDNSGTILNVQVVNSTLSATLYTNSATGGLIGKSYNITCNINSVSIYNVTSTSTGLARLQDFQFMEQFKQQICQQIPQM</sequence>
<name>A0AA86VLM7_9EUKA</name>
<protein>
    <submittedName>
        <fullName evidence="2">Hypothetical_protein</fullName>
    </submittedName>
</protein>
<evidence type="ECO:0000313" key="2">
    <source>
        <dbReference type="EMBL" id="CAL6010050.1"/>
    </source>
</evidence>
<dbReference type="EMBL" id="CAXDID020000060">
    <property type="protein sequence ID" value="CAL6010050.1"/>
    <property type="molecule type" value="Genomic_DNA"/>
</dbReference>
<dbReference type="Proteomes" id="UP001642409">
    <property type="component" value="Unassembled WGS sequence"/>
</dbReference>
<reference evidence="2 3" key="2">
    <citation type="submission" date="2024-07" db="EMBL/GenBank/DDBJ databases">
        <authorList>
            <person name="Akdeniz Z."/>
        </authorList>
    </citation>
    <scope>NUCLEOTIDE SEQUENCE [LARGE SCALE GENOMIC DNA]</scope>
</reference>
<reference evidence="1" key="1">
    <citation type="submission" date="2023-06" db="EMBL/GenBank/DDBJ databases">
        <authorList>
            <person name="Kurt Z."/>
        </authorList>
    </citation>
    <scope>NUCLEOTIDE SEQUENCE</scope>
</reference>
<gene>
    <name evidence="2" type="ORF">HINF_LOCUS21901</name>
    <name evidence="1" type="ORF">HINF_LOCUS57918</name>
</gene>